<dbReference type="VEuPathDB" id="FungiDB:SPRG_02931"/>
<dbReference type="OrthoDB" id="66514at2759"/>
<feature type="transmembrane region" description="Helical" evidence="1">
    <location>
        <begin position="262"/>
        <end position="280"/>
    </location>
</feature>
<proteinExistence type="predicted"/>
<keyword evidence="1" id="KW-0472">Membrane</keyword>
<accession>A0A067CP20</accession>
<feature type="transmembrane region" description="Helical" evidence="1">
    <location>
        <begin position="542"/>
        <end position="562"/>
    </location>
</feature>
<evidence type="ECO:0000256" key="1">
    <source>
        <dbReference type="SAM" id="Phobius"/>
    </source>
</evidence>
<dbReference type="Proteomes" id="UP000030745">
    <property type="component" value="Unassembled WGS sequence"/>
</dbReference>
<feature type="transmembrane region" description="Helical" evidence="1">
    <location>
        <begin position="624"/>
        <end position="645"/>
    </location>
</feature>
<dbReference type="EMBL" id="KK583195">
    <property type="protein sequence ID" value="KDO32454.1"/>
    <property type="molecule type" value="Genomic_DNA"/>
</dbReference>
<keyword evidence="1" id="KW-0812">Transmembrane</keyword>
<dbReference type="GeneID" id="24125467"/>
<evidence type="ECO:0000313" key="2">
    <source>
        <dbReference type="EMBL" id="KDO32454.1"/>
    </source>
</evidence>
<name>A0A067CP20_SAPPC</name>
<keyword evidence="1" id="KW-1133">Transmembrane helix</keyword>
<evidence type="ECO:0000313" key="3">
    <source>
        <dbReference type="Proteomes" id="UP000030745"/>
    </source>
</evidence>
<sequence>MAAKMEDALPPFDDASSDIYDDVCMLSEYPEDHKKSATIAIDVRADSRARARGESVLLNDPLVSDDDANELILEANRVPDESNLSFDEIMKNIKERRYYQEQFANIQGQAGMNPRTLKFRPSYEAAYAAYIQRDSLHRTRFCFFMGAAALSFYLWYDAQQPSYQATANMHFWTFESGNVTRKDMLDVLSILGPAAFLCGICLTILPCLVSRFRLERLTFGIFGTVALTLILRKPVGRYKGPVLPLVILMIPIFGMTRMRFRLSCILGWSIFLTYFTIQTIARAQLDDATAKKWDSQSDIIYQTINYGISVIGGMVSHYRQELLRRRNFALKLPFTGLTDDDLEPMQMDKFRKRSLMRRTTLSFKNDQVEDLFYRHWYLIDPFPFENPNAASLHLGVFRVLRFAVMGLVIDQVILGVQDYKLLWLPGHPVKPKSLFSAAESEYAYVGALIARYGVIVPCYLSMVLFMHWLGTAFYAKWLQKHDDDNLNEATHNADDTSPVAKLSTLEQVSKVALNVSRWKHWRDEKLTEMLAAKGGYVKYAQWYSAVVIFLHVSCMAALLIWLTRNTHAPQNVYFMGFLNSLLFPHRSGFRIRFVYASSTTLALAVTFIAIFACVLAPADADHALHVLWVQYTTYIVVVVVLGMFISHEEESLRRTFFILKSMRTLEFKSWFHTVLRVQGWVRAKLKRKLHDIRARRSDLDEALLAPSAPVVSNAAPYMAQASKFGVMSQGFNLTAVLVDVIMSSLQS</sequence>
<protein>
    <submittedName>
        <fullName evidence="2">Uncharacterized protein</fullName>
    </submittedName>
</protein>
<feature type="transmembrane region" description="Helical" evidence="1">
    <location>
        <begin position="187"/>
        <end position="209"/>
    </location>
</feature>
<feature type="transmembrane region" description="Helical" evidence="1">
    <location>
        <begin position="300"/>
        <end position="318"/>
    </location>
</feature>
<gene>
    <name evidence="2" type="ORF">SPRG_02931</name>
</gene>
<feature type="transmembrane region" description="Helical" evidence="1">
    <location>
        <begin position="593"/>
        <end position="618"/>
    </location>
</feature>
<reference evidence="2 3" key="1">
    <citation type="journal article" date="2013" name="PLoS Genet.">
        <title>Distinctive expansion of potential virulence genes in the genome of the oomycete fish pathogen Saprolegnia parasitica.</title>
        <authorList>
            <person name="Jiang R.H."/>
            <person name="de Bruijn I."/>
            <person name="Haas B.J."/>
            <person name="Belmonte R."/>
            <person name="Lobach L."/>
            <person name="Christie J."/>
            <person name="van den Ackerveken G."/>
            <person name="Bottin A."/>
            <person name="Bulone V."/>
            <person name="Diaz-Moreno S.M."/>
            <person name="Dumas B."/>
            <person name="Fan L."/>
            <person name="Gaulin E."/>
            <person name="Govers F."/>
            <person name="Grenville-Briggs L.J."/>
            <person name="Horner N.R."/>
            <person name="Levin J.Z."/>
            <person name="Mammella M."/>
            <person name="Meijer H.J."/>
            <person name="Morris P."/>
            <person name="Nusbaum C."/>
            <person name="Oome S."/>
            <person name="Phillips A.J."/>
            <person name="van Rooyen D."/>
            <person name="Rzeszutek E."/>
            <person name="Saraiva M."/>
            <person name="Secombes C.J."/>
            <person name="Seidl M.F."/>
            <person name="Snel B."/>
            <person name="Stassen J.H."/>
            <person name="Sykes S."/>
            <person name="Tripathy S."/>
            <person name="van den Berg H."/>
            <person name="Vega-Arreguin J.C."/>
            <person name="Wawra S."/>
            <person name="Young S.K."/>
            <person name="Zeng Q."/>
            <person name="Dieguez-Uribeondo J."/>
            <person name="Russ C."/>
            <person name="Tyler B.M."/>
            <person name="van West P."/>
        </authorList>
    </citation>
    <scope>NUCLEOTIDE SEQUENCE [LARGE SCALE GENOMIC DNA]</scope>
    <source>
        <strain evidence="2 3">CBS 223.65</strain>
    </source>
</reference>
<dbReference type="RefSeq" id="XP_012196905.1">
    <property type="nucleotide sequence ID" value="XM_012341515.1"/>
</dbReference>
<feature type="transmembrane region" description="Helical" evidence="1">
    <location>
        <begin position="139"/>
        <end position="156"/>
    </location>
</feature>
<keyword evidence="3" id="KW-1185">Reference proteome</keyword>
<dbReference type="KEGG" id="spar:SPRG_02931"/>
<feature type="transmembrane region" description="Helical" evidence="1">
    <location>
        <begin position="442"/>
        <end position="469"/>
    </location>
</feature>
<dbReference type="OMA" id="FTDISYQ"/>
<dbReference type="AlphaFoldDB" id="A0A067CP20"/>
<organism evidence="2 3">
    <name type="scientific">Saprolegnia parasitica (strain CBS 223.65)</name>
    <dbReference type="NCBI Taxonomy" id="695850"/>
    <lineage>
        <taxon>Eukaryota</taxon>
        <taxon>Sar</taxon>
        <taxon>Stramenopiles</taxon>
        <taxon>Oomycota</taxon>
        <taxon>Saprolegniomycetes</taxon>
        <taxon>Saprolegniales</taxon>
        <taxon>Saprolegniaceae</taxon>
        <taxon>Saprolegnia</taxon>
    </lineage>
</organism>